<keyword evidence="2" id="KW-1185">Reference proteome</keyword>
<dbReference type="AlphaFoldDB" id="A0A8X8C8I4"/>
<evidence type="ECO:0000313" key="2">
    <source>
        <dbReference type="Proteomes" id="UP000886885"/>
    </source>
</evidence>
<accession>A0A8X8C8I4</accession>
<dbReference type="OrthoDB" id="206201at2759"/>
<name>A0A8X8C8I4_POPTO</name>
<gene>
    <name evidence="1" type="ORF">POTOM_051727</name>
</gene>
<protein>
    <submittedName>
        <fullName evidence="1">Uncharacterized protein</fullName>
    </submittedName>
</protein>
<dbReference type="Proteomes" id="UP000886885">
    <property type="component" value="Chromosome 16A"/>
</dbReference>
<evidence type="ECO:0000313" key="1">
    <source>
        <dbReference type="EMBL" id="KAG6745085.1"/>
    </source>
</evidence>
<comment type="caution">
    <text evidence="1">The sequence shown here is derived from an EMBL/GenBank/DDBJ whole genome shotgun (WGS) entry which is preliminary data.</text>
</comment>
<organism evidence="1 2">
    <name type="scientific">Populus tomentosa</name>
    <name type="common">Chinese white poplar</name>
    <dbReference type="NCBI Taxonomy" id="118781"/>
    <lineage>
        <taxon>Eukaryota</taxon>
        <taxon>Viridiplantae</taxon>
        <taxon>Streptophyta</taxon>
        <taxon>Embryophyta</taxon>
        <taxon>Tracheophyta</taxon>
        <taxon>Spermatophyta</taxon>
        <taxon>Magnoliopsida</taxon>
        <taxon>eudicotyledons</taxon>
        <taxon>Gunneridae</taxon>
        <taxon>Pentapetalae</taxon>
        <taxon>rosids</taxon>
        <taxon>fabids</taxon>
        <taxon>Malpighiales</taxon>
        <taxon>Salicaceae</taxon>
        <taxon>Saliceae</taxon>
        <taxon>Populus</taxon>
    </lineage>
</organism>
<proteinExistence type="predicted"/>
<sequence length="251" mass="27682">MKGLSTMIGGVLEQIDYMHAEGTVMIKDLLHGVMDQNRSILQKLESGHYPYKAVVIAEKSIDFTSPLLLAISDKQDAINQKATENMPSSPFVWLLACFSHTFSTKSNLALCQIDTNSPGYYPDWCHQYLKPQFHSSRIHGSNSVEDDEAIDERDETSWMELIVAYARVKKGAAIKLAGGIRMILASTADSGEKLIVDSHLLPATKTVEIVAIKIREYVKLSQYPTATILFHGTIIGTSPAAPKVANFRAVV</sequence>
<reference evidence="1" key="1">
    <citation type="journal article" date="2020" name="bioRxiv">
        <title>Hybrid origin of Populus tomentosa Carr. identified through genome sequencing and phylogenomic analysis.</title>
        <authorList>
            <person name="An X."/>
            <person name="Gao K."/>
            <person name="Chen Z."/>
            <person name="Li J."/>
            <person name="Yang X."/>
            <person name="Yang X."/>
            <person name="Zhou J."/>
            <person name="Guo T."/>
            <person name="Zhao T."/>
            <person name="Huang S."/>
            <person name="Miao D."/>
            <person name="Khan W.U."/>
            <person name="Rao P."/>
            <person name="Ye M."/>
            <person name="Lei B."/>
            <person name="Liao W."/>
            <person name="Wang J."/>
            <person name="Ji L."/>
            <person name="Li Y."/>
            <person name="Guo B."/>
            <person name="Mustafa N.S."/>
            <person name="Li S."/>
            <person name="Yun Q."/>
            <person name="Keller S.R."/>
            <person name="Mao J."/>
            <person name="Zhang R."/>
            <person name="Strauss S.H."/>
        </authorList>
    </citation>
    <scope>NUCLEOTIDE SEQUENCE</scope>
    <source>
        <strain evidence="1">GM15</strain>
        <tissue evidence="1">Leaf</tissue>
    </source>
</reference>
<dbReference type="CDD" id="cd02120">
    <property type="entry name" value="PA_subtilisin_like"/>
    <property type="match status" value="1"/>
</dbReference>
<dbReference type="EMBL" id="JAAWWB010000031">
    <property type="protein sequence ID" value="KAG6745085.1"/>
    <property type="molecule type" value="Genomic_DNA"/>
</dbReference>